<evidence type="ECO:0000256" key="2">
    <source>
        <dbReference type="SAM" id="MobiDB-lite"/>
    </source>
</evidence>
<comment type="caution">
    <text evidence="3">The sequence shown here is derived from an EMBL/GenBank/DDBJ whole genome shotgun (WGS) entry which is preliminary data.</text>
</comment>
<evidence type="ECO:0000256" key="1">
    <source>
        <dbReference type="SAM" id="Coils"/>
    </source>
</evidence>
<keyword evidence="1" id="KW-0175">Coiled coil</keyword>
<dbReference type="PANTHER" id="PTHR35796">
    <property type="entry name" value="HYPOTHETICAL CYTOSOLIC PROTEIN"/>
    <property type="match status" value="1"/>
</dbReference>
<organism evidence="3 4">
    <name type="scientific">Phytophthora infestans</name>
    <name type="common">Potato late blight agent</name>
    <name type="synonym">Botrytis infestans</name>
    <dbReference type="NCBI Taxonomy" id="4787"/>
    <lineage>
        <taxon>Eukaryota</taxon>
        <taxon>Sar</taxon>
        <taxon>Stramenopiles</taxon>
        <taxon>Oomycota</taxon>
        <taxon>Peronosporomycetes</taxon>
        <taxon>Peronosporales</taxon>
        <taxon>Peronosporaceae</taxon>
        <taxon>Phytophthora</taxon>
    </lineage>
</organism>
<protein>
    <recommendedName>
        <fullName evidence="5">M96 mating-specific protein family</fullName>
    </recommendedName>
</protein>
<proteinExistence type="predicted"/>
<accession>A0A8S9TV20</accession>
<dbReference type="EMBL" id="JAACNO010002739">
    <property type="protein sequence ID" value="KAF4131412.1"/>
    <property type="molecule type" value="Genomic_DNA"/>
</dbReference>
<feature type="compositionally biased region" description="Basic and acidic residues" evidence="2">
    <location>
        <begin position="69"/>
        <end position="79"/>
    </location>
</feature>
<reference evidence="3" key="1">
    <citation type="submission" date="2020-03" db="EMBL/GenBank/DDBJ databases">
        <title>Hybrid Assembly of Korean Phytophthora infestans isolates.</title>
        <authorList>
            <person name="Prokchorchik M."/>
            <person name="Lee Y."/>
            <person name="Seo J."/>
            <person name="Cho J.-H."/>
            <person name="Park Y.-E."/>
            <person name="Jang D.-C."/>
            <person name="Im J.-S."/>
            <person name="Choi J.-G."/>
            <person name="Park H.-J."/>
            <person name="Lee G.-B."/>
            <person name="Lee Y.-G."/>
            <person name="Hong S.-Y."/>
            <person name="Cho K."/>
            <person name="Sohn K.H."/>
        </authorList>
    </citation>
    <scope>NUCLEOTIDE SEQUENCE</scope>
    <source>
        <strain evidence="3">KR_2_A2</strain>
    </source>
</reference>
<sequence>MVFLLEEADDEAVLDAALSFVDEFAHGGQPLSPQRLPKHSTFEDKASRQAAKNERRRLLRHAGVYGDPNRARNERRREVAGQPNQASTISVSQLPSLWQQVATQQRRRRSEAEGENARLKLAVQRQQKMADDLKSLVQRKARQLTSECMSLIAVNNTQRHSIINMLDVGGDLGDFQQLFRHLEATRQEVDVVHAANGLADMVATPSDIHIREGDDCKYLEAFSNKLLAFKVHAVAEALWSHFKSLEKHAGNGSLYQKAEKHIDESNTILEDFTMEMHSNTSRADIKVKQIIRRYVEADCDIVIWVSRVSPVEIKHRMLRGLTYHLRGHAIAKRSPASTPRNELSQLQFCSLISFDREAHAVYDHSSVHAALNFLLINTAQKMKVYQDRIENILVEQVLHRGQL</sequence>
<evidence type="ECO:0000313" key="3">
    <source>
        <dbReference type="EMBL" id="KAF4131412.1"/>
    </source>
</evidence>
<feature type="coiled-coil region" evidence="1">
    <location>
        <begin position="102"/>
        <end position="129"/>
    </location>
</feature>
<evidence type="ECO:0008006" key="5">
    <source>
        <dbReference type="Google" id="ProtNLM"/>
    </source>
</evidence>
<name>A0A8S9TV20_PHYIN</name>
<dbReference type="Proteomes" id="UP000704712">
    <property type="component" value="Unassembled WGS sequence"/>
</dbReference>
<evidence type="ECO:0000313" key="4">
    <source>
        <dbReference type="Proteomes" id="UP000704712"/>
    </source>
</evidence>
<dbReference type="AlphaFoldDB" id="A0A8S9TV20"/>
<dbReference type="PANTHER" id="PTHR35796:SF3">
    <property type="entry name" value="BHLH DOMAIN-CONTAINING PROTEIN"/>
    <property type="match status" value="1"/>
</dbReference>
<gene>
    <name evidence="3" type="ORF">GN958_ATG19356</name>
</gene>
<feature type="region of interest" description="Disordered" evidence="2">
    <location>
        <begin position="66"/>
        <end position="90"/>
    </location>
</feature>